<name>A0A811QCE0_9POAL</name>
<evidence type="ECO:0000313" key="3">
    <source>
        <dbReference type="Proteomes" id="UP000604825"/>
    </source>
</evidence>
<dbReference type="OrthoDB" id="653393at2759"/>
<dbReference type="Proteomes" id="UP000604825">
    <property type="component" value="Unassembled WGS sequence"/>
</dbReference>
<protein>
    <submittedName>
        <fullName evidence="2">Uncharacterized protein</fullName>
    </submittedName>
</protein>
<gene>
    <name evidence="2" type="ORF">NCGR_LOCUS36942</name>
</gene>
<sequence>MARKSKKGGVSRKPPRPAGCAAPPPTNADWEDAAVAFRKEAESAIRARSHDDGCAAAAAAARLAERHPASPLAHHILGYARASIALTGDAALPVGLVDKVINFARRRSKKPLPYCIPSCVTSLDSMEIQRLDKPLDQLYNHLSRGWEFVRILGDEGKNEGGRSDIISLVQDGSLLSLDAENVASSRKKDGSCEEDALFRWLLNSLEEVAMPWASLRQKCVHHGNEVLEKIYGISDLLLRQFDMKCAAKKKNHRGYSLTEVLTLHVNGVRLQVQGNIRQVKSIQFMQLPNLKLVDKSTVQVEFDKKDDKGFVKEALERLYG</sequence>
<comment type="caution">
    <text evidence="2">The sequence shown here is derived from an EMBL/GenBank/DDBJ whole genome shotgun (WGS) entry which is preliminary data.</text>
</comment>
<organism evidence="2 3">
    <name type="scientific">Miscanthus lutarioriparius</name>
    <dbReference type="NCBI Taxonomy" id="422564"/>
    <lineage>
        <taxon>Eukaryota</taxon>
        <taxon>Viridiplantae</taxon>
        <taxon>Streptophyta</taxon>
        <taxon>Embryophyta</taxon>
        <taxon>Tracheophyta</taxon>
        <taxon>Spermatophyta</taxon>
        <taxon>Magnoliopsida</taxon>
        <taxon>Liliopsida</taxon>
        <taxon>Poales</taxon>
        <taxon>Poaceae</taxon>
        <taxon>PACMAD clade</taxon>
        <taxon>Panicoideae</taxon>
        <taxon>Andropogonodae</taxon>
        <taxon>Andropogoneae</taxon>
        <taxon>Saccharinae</taxon>
        <taxon>Miscanthus</taxon>
    </lineage>
</organism>
<dbReference type="EMBL" id="CAJGYO010000009">
    <property type="protein sequence ID" value="CAD6253312.1"/>
    <property type="molecule type" value="Genomic_DNA"/>
</dbReference>
<accession>A0A811QCE0</accession>
<proteinExistence type="predicted"/>
<feature type="region of interest" description="Disordered" evidence="1">
    <location>
        <begin position="1"/>
        <end position="27"/>
    </location>
</feature>
<keyword evidence="3" id="KW-1185">Reference proteome</keyword>
<feature type="compositionally biased region" description="Basic residues" evidence="1">
    <location>
        <begin position="1"/>
        <end position="15"/>
    </location>
</feature>
<dbReference type="AlphaFoldDB" id="A0A811QCE0"/>
<evidence type="ECO:0000256" key="1">
    <source>
        <dbReference type="SAM" id="MobiDB-lite"/>
    </source>
</evidence>
<reference evidence="2" key="1">
    <citation type="submission" date="2020-10" db="EMBL/GenBank/DDBJ databases">
        <authorList>
            <person name="Han B."/>
            <person name="Lu T."/>
            <person name="Zhao Q."/>
            <person name="Huang X."/>
            <person name="Zhao Y."/>
        </authorList>
    </citation>
    <scope>NUCLEOTIDE SEQUENCE</scope>
</reference>
<evidence type="ECO:0000313" key="2">
    <source>
        <dbReference type="EMBL" id="CAD6253312.1"/>
    </source>
</evidence>